<reference evidence="11 12" key="1">
    <citation type="journal article" date="2013" name="Front. Plant Sci.">
        <title>The Reference Genome of the Halophytic Plant Eutrema salsugineum.</title>
        <authorList>
            <person name="Yang R."/>
            <person name="Jarvis D.E."/>
            <person name="Chen H."/>
            <person name="Beilstein M.A."/>
            <person name="Grimwood J."/>
            <person name="Jenkins J."/>
            <person name="Shu S."/>
            <person name="Prochnik S."/>
            <person name="Xin M."/>
            <person name="Ma C."/>
            <person name="Schmutz J."/>
            <person name="Wing R.A."/>
            <person name="Mitchell-Olds T."/>
            <person name="Schumaker K.S."/>
            <person name="Wang X."/>
        </authorList>
    </citation>
    <scope>NUCLEOTIDE SEQUENCE [LARGE SCALE GENOMIC DNA]</scope>
</reference>
<evidence type="ECO:0000256" key="2">
    <source>
        <dbReference type="ARBA" id="ARBA00022473"/>
    </source>
</evidence>
<dbReference type="GO" id="GO:0005634">
    <property type="term" value="C:nucleus"/>
    <property type="evidence" value="ECO:0007669"/>
    <property type="project" value="UniProtKB-SubCell"/>
</dbReference>
<dbReference type="STRING" id="72664.V4N5I8"/>
<evidence type="ECO:0000256" key="5">
    <source>
        <dbReference type="ARBA" id="ARBA00023089"/>
    </source>
</evidence>
<keyword evidence="6" id="KW-0804">Transcription</keyword>
<organism evidence="11 12">
    <name type="scientific">Eutrema salsugineum</name>
    <name type="common">Saltwater cress</name>
    <name type="synonym">Sisymbrium salsugineum</name>
    <dbReference type="NCBI Taxonomy" id="72664"/>
    <lineage>
        <taxon>Eukaryota</taxon>
        <taxon>Viridiplantae</taxon>
        <taxon>Streptophyta</taxon>
        <taxon>Embryophyta</taxon>
        <taxon>Tracheophyta</taxon>
        <taxon>Spermatophyta</taxon>
        <taxon>Magnoliopsida</taxon>
        <taxon>eudicotyledons</taxon>
        <taxon>Gunneridae</taxon>
        <taxon>Pentapetalae</taxon>
        <taxon>rosids</taxon>
        <taxon>malvids</taxon>
        <taxon>Brassicales</taxon>
        <taxon>Brassicaceae</taxon>
        <taxon>Eutremeae</taxon>
        <taxon>Eutrema</taxon>
    </lineage>
</organism>
<name>V4N5I8_EUTSA</name>
<dbReference type="OMA" id="LQHEYQI"/>
<dbReference type="Gramene" id="ESQ40761">
    <property type="protein sequence ID" value="ESQ40761"/>
    <property type="gene ID" value="EUTSA_v10012451mg"/>
</dbReference>
<dbReference type="SUPFAM" id="SSF63748">
    <property type="entry name" value="Tudor/PWWP/MBT"/>
    <property type="match status" value="1"/>
</dbReference>
<keyword evidence="4" id="KW-0805">Transcription regulation</keyword>
<feature type="compositionally biased region" description="Polar residues" evidence="8">
    <location>
        <begin position="1193"/>
        <end position="1202"/>
    </location>
</feature>
<feature type="compositionally biased region" description="Polar residues" evidence="8">
    <location>
        <begin position="184"/>
        <end position="193"/>
    </location>
</feature>
<dbReference type="FunFam" id="1.25.40.90:FF:000037">
    <property type="entry name" value="Enhancer of ag-4 2"/>
    <property type="match status" value="1"/>
</dbReference>
<feature type="region of interest" description="Disordered" evidence="8">
    <location>
        <begin position="460"/>
        <end position="493"/>
    </location>
</feature>
<dbReference type="Pfam" id="PF00855">
    <property type="entry name" value="PWWP"/>
    <property type="match status" value="1"/>
</dbReference>
<proteinExistence type="predicted"/>
<feature type="compositionally biased region" description="Basic and acidic residues" evidence="8">
    <location>
        <begin position="133"/>
        <end position="154"/>
    </location>
</feature>
<feature type="compositionally biased region" description="Polar residues" evidence="8">
    <location>
        <begin position="801"/>
        <end position="816"/>
    </location>
</feature>
<feature type="region of interest" description="Disordered" evidence="8">
    <location>
        <begin position="652"/>
        <end position="688"/>
    </location>
</feature>
<dbReference type="PROSITE" id="PS50812">
    <property type="entry name" value="PWWP"/>
    <property type="match status" value="1"/>
</dbReference>
<dbReference type="SMART" id="SM00293">
    <property type="entry name" value="PWWP"/>
    <property type="match status" value="1"/>
</dbReference>
<dbReference type="PANTHER" id="PTHR12550:SF77">
    <property type="entry name" value="PROTEIN HUA2-LIKE 1"/>
    <property type="match status" value="1"/>
</dbReference>
<evidence type="ECO:0000259" key="10">
    <source>
        <dbReference type="PROSITE" id="PS51391"/>
    </source>
</evidence>
<feature type="domain" description="PWWP" evidence="9">
    <location>
        <begin position="20"/>
        <end position="77"/>
    </location>
</feature>
<feature type="compositionally biased region" description="Pro residues" evidence="8">
    <location>
        <begin position="1118"/>
        <end position="1185"/>
    </location>
</feature>
<feature type="region of interest" description="Disordered" evidence="8">
    <location>
        <begin position="1306"/>
        <end position="1333"/>
    </location>
</feature>
<dbReference type="eggNOG" id="KOG1904">
    <property type="taxonomic scope" value="Eukaryota"/>
</dbReference>
<gene>
    <name evidence="11" type="ORF">EUTSA_v10012451mg</name>
</gene>
<evidence type="ECO:0000256" key="7">
    <source>
        <dbReference type="ARBA" id="ARBA00023242"/>
    </source>
</evidence>
<feature type="compositionally biased region" description="Basic and acidic residues" evidence="8">
    <location>
        <begin position="331"/>
        <end position="362"/>
    </location>
</feature>
<dbReference type="GO" id="GO:0009908">
    <property type="term" value="P:flower development"/>
    <property type="evidence" value="ECO:0007669"/>
    <property type="project" value="UniProtKB-KW"/>
</dbReference>
<dbReference type="KEGG" id="eus:EUTSA_v10012451mg"/>
<keyword evidence="5" id="KW-0287">Flowering</keyword>
<evidence type="ECO:0000313" key="11">
    <source>
        <dbReference type="EMBL" id="ESQ40761.1"/>
    </source>
</evidence>
<feature type="region of interest" description="Disordered" evidence="8">
    <location>
        <begin position="132"/>
        <end position="154"/>
    </location>
</feature>
<dbReference type="Gene3D" id="2.30.30.140">
    <property type="match status" value="1"/>
</dbReference>
<feature type="region of interest" description="Disordered" evidence="8">
    <location>
        <begin position="168"/>
        <end position="206"/>
    </location>
</feature>
<keyword evidence="12" id="KW-1185">Reference proteome</keyword>
<dbReference type="GO" id="GO:0006397">
    <property type="term" value="P:mRNA processing"/>
    <property type="evidence" value="ECO:0007669"/>
    <property type="project" value="UniProtKB-KW"/>
</dbReference>
<dbReference type="InterPro" id="IPR000313">
    <property type="entry name" value="PWWP_dom"/>
</dbReference>
<feature type="region of interest" description="Disordered" evidence="8">
    <location>
        <begin position="329"/>
        <end position="442"/>
    </location>
</feature>
<feature type="region of interest" description="Disordered" evidence="8">
    <location>
        <begin position="244"/>
        <end position="279"/>
    </location>
</feature>
<feature type="compositionally biased region" description="Basic and acidic residues" evidence="8">
    <location>
        <begin position="420"/>
        <end position="433"/>
    </location>
</feature>
<dbReference type="PANTHER" id="PTHR12550">
    <property type="entry name" value="HEPATOMA-DERIVED GROWTH FACTOR-RELATED"/>
    <property type="match status" value="1"/>
</dbReference>
<feature type="region of interest" description="Disordered" evidence="8">
    <location>
        <begin position="1113"/>
        <end position="1214"/>
    </location>
</feature>
<feature type="compositionally biased region" description="Basic and acidic residues" evidence="8">
    <location>
        <begin position="244"/>
        <end position="257"/>
    </location>
</feature>
<evidence type="ECO:0000256" key="8">
    <source>
        <dbReference type="SAM" id="MobiDB-lite"/>
    </source>
</evidence>
<protein>
    <recommendedName>
        <fullName evidence="13">CID domain-containing protein</fullName>
    </recommendedName>
</protein>
<feature type="region of interest" description="Disordered" evidence="8">
    <location>
        <begin position="711"/>
        <end position="733"/>
    </location>
</feature>
<dbReference type="SMART" id="SM00582">
    <property type="entry name" value="RPR"/>
    <property type="match status" value="1"/>
</dbReference>
<feature type="domain" description="CID" evidence="10">
    <location>
        <begin position="839"/>
        <end position="980"/>
    </location>
</feature>
<evidence type="ECO:0000313" key="12">
    <source>
        <dbReference type="Proteomes" id="UP000030689"/>
    </source>
</evidence>
<dbReference type="Pfam" id="PF04818">
    <property type="entry name" value="CID"/>
    <property type="match status" value="1"/>
</dbReference>
<feature type="region of interest" description="Disordered" evidence="8">
    <location>
        <begin position="798"/>
        <end position="837"/>
    </location>
</feature>
<keyword evidence="2" id="KW-0217">Developmental protein</keyword>
<evidence type="ECO:0000256" key="1">
    <source>
        <dbReference type="ARBA" id="ARBA00004123"/>
    </source>
</evidence>
<evidence type="ECO:0000256" key="3">
    <source>
        <dbReference type="ARBA" id="ARBA00022664"/>
    </source>
</evidence>
<dbReference type="InterPro" id="IPR006569">
    <property type="entry name" value="CID_dom"/>
</dbReference>
<keyword evidence="7" id="KW-0539">Nucleus</keyword>
<accession>V4N5I8</accession>
<comment type="subcellular location">
    <subcellularLocation>
        <location evidence="1">Nucleus</location>
    </subcellularLocation>
</comment>
<feature type="region of interest" description="Disordered" evidence="8">
    <location>
        <begin position="1244"/>
        <end position="1293"/>
    </location>
</feature>
<dbReference type="PROSITE" id="PS51391">
    <property type="entry name" value="CID"/>
    <property type="match status" value="1"/>
</dbReference>
<evidence type="ECO:0008006" key="13">
    <source>
        <dbReference type="Google" id="ProtNLM"/>
    </source>
</evidence>
<keyword evidence="3" id="KW-0507">mRNA processing</keyword>
<feature type="compositionally biased region" description="Polar residues" evidence="8">
    <location>
        <begin position="663"/>
        <end position="673"/>
    </location>
</feature>
<dbReference type="InterPro" id="IPR008942">
    <property type="entry name" value="ENTH_VHS"/>
</dbReference>
<feature type="compositionally biased region" description="Polar residues" evidence="8">
    <location>
        <begin position="410"/>
        <end position="419"/>
    </location>
</feature>
<evidence type="ECO:0000259" key="9">
    <source>
        <dbReference type="PROSITE" id="PS50812"/>
    </source>
</evidence>
<evidence type="ECO:0000256" key="4">
    <source>
        <dbReference type="ARBA" id="ARBA00023015"/>
    </source>
</evidence>
<feature type="compositionally biased region" description="Polar residues" evidence="8">
    <location>
        <begin position="711"/>
        <end position="724"/>
    </location>
</feature>
<sequence>MAPGRKRGANKTLAKGDLRLSDLVLAKVKGFPPWPAKIGRPEDWGLAPDSKKYFVQFFGTQEIAFVTPPDVQAFTSEAKKKLLERCQGKTVKFFAQAVEEISAAFEESQNHKSDSLGNEDLLIAVEPSLTKTKTLDGTDHRESGNDGNSDKFDSRANPCLHKLVENNGAEAKPDIGEEDLSPFLKSNNRSTSPGGEPLKHGSPDPLLKVASDGVTCTEHRDGAGKNSVNGERIIKKITGDSEKKCKDEVHRAKRVPDSRAATDNNLIGPNQKLKGSKNEAFDSKVVPDLNIASYKKSKKLLKEKPSARVCSDKNEYALDCKPGILGKKKRLESELGKSASRADESKRAAKRQRSGDANDQKQCKTNGLLSVGEGKAEGSDSTGVVSPRGREVQPDKKVVAYTKRRKQTVERTSVSSFSGSRDKEGTKHLERKISSSSAGDMKVPAAQLPKRRRAVYINDEDDDEDPKTPVHGGHTNVHKATSAFTDGPKSANASHDATIKTKVFAGSAEKAEIGKVPLCKHNKDGSLALPKSMEGLSNCSPMGKPVTELLPKNVKSILRSPKKSSQLVSFKKQVTGQNKTAKVSGAGMPDIVEGLSNSSPMGKPVIKLNTKKQIVRSPKRSPQLVSTKDQVAGQNLAGKVYSRGMSKICQGDSSKDALAGSDRVSSSQSQTAKQRSKPALGEKLTDTPNVATRLNDAGVSRDTSVNLSTGMIDVNQGNGSAPLTSSGMPDSSSSMKNLIAAAQAKRKQAHSHTSPFVNLDHTILSIGETQMRSHSPLMIQNVSSPAGDAMLIIAQGHQEDPTPSNHVHQSPASNLAETEENDERRVSSGHMSVGDAGTEAAISRDAFEGMIETLSRTKESIGRATRQAIECAKYGMASEVVELLIRKLEIEPHFRRKVDLFFLVDSITQCSYSQKGRAGALYIPTVQAALPRLLGAAAPPGTGARENRHQCRKVLRLWLERKIFPDSLLRRYIADISASGGDATVGFTLRRPSRSERSVDDPIRVMEGMLVDEYGSNACFQLPGFLSSHTFGDDVEDEDLLITSTEVVNTHIEEPVDALGKLEAHDGSSDKPCVLEAVNGVLEKEDVSYQPGDEEPSYVCGIEAKVDSPAATTATELPPFPECSPPLPHESPPSPPPLPSSPPPPSPPPPQSSPPQLPPPPPPLSEQCSPPPPAPLPPRPPPTPPQSIALPESSITQPSKPSHPSVPLQPEFVPPACPLLQHEYQTSMQRSSIATLVDGRRHMNEDPCRRPFSGRSADTQHGAWISGRNPLPGPHTVTDGFFQPPPERPPTETMSYQLAANNLQAGPTISGHTATQMLPSRPDIPSAARWRPS</sequence>
<dbReference type="CDD" id="cd20147">
    <property type="entry name" value="PWWP_HULK"/>
    <property type="match status" value="1"/>
</dbReference>
<feature type="compositionally biased region" description="Polar residues" evidence="8">
    <location>
        <begin position="1306"/>
        <end position="1318"/>
    </location>
</feature>
<feature type="compositionally biased region" description="Basic and acidic residues" evidence="8">
    <location>
        <begin position="388"/>
        <end position="398"/>
    </location>
</feature>
<dbReference type="Proteomes" id="UP000030689">
    <property type="component" value="Unassembled WGS sequence"/>
</dbReference>
<dbReference type="Gene3D" id="1.25.40.90">
    <property type="match status" value="1"/>
</dbReference>
<evidence type="ECO:0000256" key="6">
    <source>
        <dbReference type="ARBA" id="ARBA00023163"/>
    </source>
</evidence>
<dbReference type="EMBL" id="KI517464">
    <property type="protein sequence ID" value="ESQ40761.1"/>
    <property type="molecule type" value="Genomic_DNA"/>
</dbReference>